<protein>
    <submittedName>
        <fullName evidence="1">Uncharacterized protein</fullName>
    </submittedName>
</protein>
<evidence type="ECO:0000313" key="1">
    <source>
        <dbReference type="EMBL" id="KAK1867182.1"/>
    </source>
</evidence>
<proteinExistence type="predicted"/>
<reference evidence="1" key="1">
    <citation type="submission" date="2019-11" db="EMBL/GenBank/DDBJ databases">
        <title>Nori genome reveals adaptations in red seaweeds to the harsh intertidal environment.</title>
        <authorList>
            <person name="Wang D."/>
            <person name="Mao Y."/>
        </authorList>
    </citation>
    <scope>NUCLEOTIDE SEQUENCE</scope>
    <source>
        <tissue evidence="1">Gametophyte</tissue>
    </source>
</reference>
<accession>A0ACC3CAG4</accession>
<organism evidence="1 2">
    <name type="scientific">Pyropia yezoensis</name>
    <name type="common">Susabi-nori</name>
    <name type="synonym">Porphyra yezoensis</name>
    <dbReference type="NCBI Taxonomy" id="2788"/>
    <lineage>
        <taxon>Eukaryota</taxon>
        <taxon>Rhodophyta</taxon>
        <taxon>Bangiophyceae</taxon>
        <taxon>Bangiales</taxon>
        <taxon>Bangiaceae</taxon>
        <taxon>Pyropia</taxon>
    </lineage>
</organism>
<gene>
    <name evidence="1" type="ORF">I4F81_009689</name>
</gene>
<comment type="caution">
    <text evidence="1">The sequence shown here is derived from an EMBL/GenBank/DDBJ whole genome shotgun (WGS) entry which is preliminary data.</text>
</comment>
<evidence type="ECO:0000313" key="2">
    <source>
        <dbReference type="Proteomes" id="UP000798662"/>
    </source>
</evidence>
<dbReference type="Proteomes" id="UP000798662">
    <property type="component" value="Chromosome 3"/>
</dbReference>
<keyword evidence="2" id="KW-1185">Reference proteome</keyword>
<name>A0ACC3CAG4_PYRYE</name>
<dbReference type="EMBL" id="CM020620">
    <property type="protein sequence ID" value="KAK1867182.1"/>
    <property type="molecule type" value="Genomic_DNA"/>
</dbReference>
<sequence>MPIDTTAVSRVITKAVALYNAVNTIRHHNTGRSADYVAEKVKERVTAQSKSWRMDFADASKATKRLKTAEAERIKRVALLMAAIEKQPDNETLCESLVAAMTVSEPS</sequence>